<gene>
    <name evidence="9" type="ORF">HG535_0B01900</name>
</gene>
<feature type="transmembrane region" description="Helical" evidence="8">
    <location>
        <begin position="16"/>
        <end position="39"/>
    </location>
</feature>
<dbReference type="Proteomes" id="UP000509704">
    <property type="component" value="Chromosome 2"/>
</dbReference>
<dbReference type="RefSeq" id="XP_037142880.1">
    <property type="nucleotide sequence ID" value="XM_037286985.1"/>
</dbReference>
<feature type="transmembrane region" description="Helical" evidence="8">
    <location>
        <begin position="357"/>
        <end position="376"/>
    </location>
</feature>
<keyword evidence="6 8" id="KW-0472">Membrane</keyword>
<protein>
    <recommendedName>
        <fullName evidence="11">Nodulin-like domain-containing protein</fullName>
    </recommendedName>
</protein>
<dbReference type="KEGG" id="zmk:HG535_0B01900"/>
<dbReference type="GO" id="GO:0000329">
    <property type="term" value="C:fungal-type vacuole membrane"/>
    <property type="evidence" value="ECO:0007669"/>
    <property type="project" value="TreeGrafter"/>
</dbReference>
<feature type="transmembrane region" description="Helical" evidence="8">
    <location>
        <begin position="197"/>
        <end position="215"/>
    </location>
</feature>
<proteinExistence type="inferred from homology"/>
<dbReference type="Gene3D" id="1.20.1250.20">
    <property type="entry name" value="MFS general substrate transporter like domains"/>
    <property type="match status" value="2"/>
</dbReference>
<dbReference type="PANTHER" id="PTHR20772:SF2">
    <property type="entry name" value="PROTEIN FMP42"/>
    <property type="match status" value="1"/>
</dbReference>
<sequence length="526" mass="58594">MNWANMSEDKSKRLKIVQITCASIWCLFSAGIVFGFAALKTILIKEGIYADMCQNDIGILKAKGPCVEQDLKLNFLFTAAAGVTNVIALPVGTILDRYGPRVCGIIGAFWIICGSQMFIWSDSLLKYTDPYLTGYILLAVGGPFVFISCFQLANTFPKRSGSILSLITGTFDSSAALFLFYRIIYEKWDSDLHLSKFFKIYLVVPLFIIFCQLFFMPHESYKTQGNVMKLSVEGLDENGHLLEGDDGSAIIPDQQERQSLLSQETMEQNGILTAQRSRQKSVLETYVEAKLEKKTGGIFGILHGYTVREQLKSPLFYLMVIFTTICMLRINYFVATIRSQEEYLLGDFEKAATMNSIFDVALPLGGLVSIPLTGIILDHFKTLDTLAIVMGTSITIGILGLIPHSFVSNLIGIVLLVVYRPFYYTVVSDYVSKVFGFDTFGTIYGTLICISGVLNMFQSVLDAWTHNIFKMNPFPINFVLVLVTIISGSVLLQRAHREVREKQAGKQSLPEEEIASSSNTTTYGTN</sequence>
<feature type="compositionally biased region" description="Polar residues" evidence="7">
    <location>
        <begin position="515"/>
        <end position="526"/>
    </location>
</feature>
<keyword evidence="3" id="KW-0813">Transport</keyword>
<feature type="transmembrane region" description="Helical" evidence="8">
    <location>
        <begin position="102"/>
        <end position="120"/>
    </location>
</feature>
<feature type="transmembrane region" description="Helical" evidence="8">
    <location>
        <begin position="164"/>
        <end position="185"/>
    </location>
</feature>
<dbReference type="GeneID" id="59234813"/>
<reference evidence="9 10" key="1">
    <citation type="submission" date="2020-07" db="EMBL/GenBank/DDBJ databases">
        <title>The yeast mating-type switching endonuclease HO is a domesticated member of an unorthodox homing genetic element family.</title>
        <authorList>
            <person name="Coughlan A.Y."/>
            <person name="Lombardi L."/>
            <person name="Braun-Galleani S."/>
            <person name="Martos A.R."/>
            <person name="Galeote V."/>
            <person name="Bigey F."/>
            <person name="Dequin S."/>
            <person name="Byrne K.P."/>
            <person name="Wolfe K.H."/>
        </authorList>
    </citation>
    <scope>NUCLEOTIDE SEQUENCE [LARGE SCALE GENOMIC DNA]</scope>
    <source>
        <strain evidence="9 10">NRRL Y-6702</strain>
    </source>
</reference>
<evidence type="ECO:0000256" key="2">
    <source>
        <dbReference type="ARBA" id="ARBA00006595"/>
    </source>
</evidence>
<evidence type="ECO:0000256" key="6">
    <source>
        <dbReference type="ARBA" id="ARBA00023136"/>
    </source>
</evidence>
<keyword evidence="10" id="KW-1185">Reference proteome</keyword>
<evidence type="ECO:0000256" key="3">
    <source>
        <dbReference type="ARBA" id="ARBA00022448"/>
    </source>
</evidence>
<dbReference type="AlphaFoldDB" id="A0A7H9B030"/>
<evidence type="ECO:0000256" key="5">
    <source>
        <dbReference type="ARBA" id="ARBA00022989"/>
    </source>
</evidence>
<feature type="transmembrane region" description="Helical" evidence="8">
    <location>
        <begin position="474"/>
        <end position="492"/>
    </location>
</feature>
<organism evidence="9 10">
    <name type="scientific">Zygotorulaspora mrakii</name>
    <name type="common">Zygosaccharomyces mrakii</name>
    <dbReference type="NCBI Taxonomy" id="42260"/>
    <lineage>
        <taxon>Eukaryota</taxon>
        <taxon>Fungi</taxon>
        <taxon>Dikarya</taxon>
        <taxon>Ascomycota</taxon>
        <taxon>Saccharomycotina</taxon>
        <taxon>Saccharomycetes</taxon>
        <taxon>Saccharomycetales</taxon>
        <taxon>Saccharomycetaceae</taxon>
        <taxon>Zygotorulaspora</taxon>
    </lineage>
</organism>
<evidence type="ECO:0000256" key="1">
    <source>
        <dbReference type="ARBA" id="ARBA00004141"/>
    </source>
</evidence>
<dbReference type="OrthoDB" id="330047at2759"/>
<evidence type="ECO:0000313" key="9">
    <source>
        <dbReference type="EMBL" id="QLG71152.1"/>
    </source>
</evidence>
<dbReference type="EMBL" id="CP058605">
    <property type="protein sequence ID" value="QLG71152.1"/>
    <property type="molecule type" value="Genomic_DNA"/>
</dbReference>
<dbReference type="SUPFAM" id="SSF103473">
    <property type="entry name" value="MFS general substrate transporter"/>
    <property type="match status" value="1"/>
</dbReference>
<keyword evidence="4 8" id="KW-0812">Transmembrane</keyword>
<feature type="transmembrane region" description="Helical" evidence="8">
    <location>
        <begin position="75"/>
        <end position="95"/>
    </location>
</feature>
<keyword evidence="5 8" id="KW-1133">Transmembrane helix</keyword>
<feature type="region of interest" description="Disordered" evidence="7">
    <location>
        <begin position="502"/>
        <end position="526"/>
    </location>
</feature>
<accession>A0A7H9B030</accession>
<feature type="transmembrane region" description="Helical" evidence="8">
    <location>
        <begin position="315"/>
        <end position="337"/>
    </location>
</feature>
<dbReference type="PANTHER" id="PTHR20772">
    <property type="entry name" value="PROTEIN FMP42"/>
    <property type="match status" value="1"/>
</dbReference>
<feature type="transmembrane region" description="Helical" evidence="8">
    <location>
        <begin position="408"/>
        <end position="427"/>
    </location>
</feature>
<feature type="transmembrane region" description="Helical" evidence="8">
    <location>
        <begin position="132"/>
        <end position="152"/>
    </location>
</feature>
<evidence type="ECO:0008006" key="11">
    <source>
        <dbReference type="Google" id="ProtNLM"/>
    </source>
</evidence>
<comment type="subcellular location">
    <subcellularLocation>
        <location evidence="1">Membrane</location>
        <topology evidence="1">Multi-pass membrane protein</topology>
    </subcellularLocation>
</comment>
<feature type="transmembrane region" description="Helical" evidence="8">
    <location>
        <begin position="434"/>
        <end position="454"/>
    </location>
</feature>
<comment type="similarity">
    <text evidence="2">Belongs to the SLC43A transporter (TC 2.A.1.44) family.</text>
</comment>
<dbReference type="InterPro" id="IPR036259">
    <property type="entry name" value="MFS_trans_sf"/>
</dbReference>
<evidence type="ECO:0000256" key="4">
    <source>
        <dbReference type="ARBA" id="ARBA00022692"/>
    </source>
</evidence>
<dbReference type="InterPro" id="IPR052599">
    <property type="entry name" value="SLC43A_AATransporter"/>
</dbReference>
<name>A0A7H9B030_ZYGMR</name>
<evidence type="ECO:0000256" key="7">
    <source>
        <dbReference type="SAM" id="MobiDB-lite"/>
    </source>
</evidence>
<evidence type="ECO:0000256" key="8">
    <source>
        <dbReference type="SAM" id="Phobius"/>
    </source>
</evidence>
<evidence type="ECO:0000313" key="10">
    <source>
        <dbReference type="Proteomes" id="UP000509704"/>
    </source>
</evidence>